<dbReference type="EMBL" id="CP077713">
    <property type="protein sequence ID" value="QXJ33692.1"/>
    <property type="molecule type" value="Genomic_DNA"/>
</dbReference>
<evidence type="ECO:0000313" key="4">
    <source>
        <dbReference type="Proteomes" id="UP000694036"/>
    </source>
</evidence>
<dbReference type="Proteomes" id="UP000694036">
    <property type="component" value="Chromosome"/>
</dbReference>
<evidence type="ECO:0000313" key="1">
    <source>
        <dbReference type="EMBL" id="QXJ30664.1"/>
    </source>
</evidence>
<gene>
    <name evidence="1" type="ORF">J5U21_00313</name>
    <name evidence="2" type="ORF">J5U22_00237</name>
</gene>
<dbReference type="RefSeq" id="WP_218259109.1">
    <property type="nucleotide sequence ID" value="NZ_CP077713.1"/>
</dbReference>
<dbReference type="AlphaFoldDB" id="A0A8F5BSJ9"/>
<keyword evidence="4" id="KW-1185">Reference proteome</keyword>
<dbReference type="Proteomes" id="UP000693941">
    <property type="component" value="Chromosome"/>
</dbReference>
<accession>A0A8F5BSJ9</accession>
<evidence type="ECO:0000313" key="2">
    <source>
        <dbReference type="EMBL" id="QXJ33692.1"/>
    </source>
</evidence>
<dbReference type="EMBL" id="CP077715">
    <property type="protein sequence ID" value="QXJ30664.1"/>
    <property type="molecule type" value="Genomic_DNA"/>
</dbReference>
<sequence length="205" mass="24031">MRSKLMFINDIEKLAKRVEESFGRVELDDIIQRLINFYELGFTNINHSSIQLILSAYFKSLGYRVFIEYERKGRLFDLYVSDEDMGIEVEYGYIPNSNAIDAEEYLKSRISLKILRYSTLSSKFYIAVPSFYIPPIPDELIVDIKDKTKLRRILELIRKFHKTNDIMLNDAKLAKINGIISVDVSNLSISIIDISKYKQLKDFYK</sequence>
<proteinExistence type="predicted"/>
<organism evidence="1 3">
    <name type="scientific">Saccharolobus shibatae</name>
    <dbReference type="NCBI Taxonomy" id="2286"/>
    <lineage>
        <taxon>Archaea</taxon>
        <taxon>Thermoproteota</taxon>
        <taxon>Thermoprotei</taxon>
        <taxon>Sulfolobales</taxon>
        <taxon>Sulfolobaceae</taxon>
        <taxon>Saccharolobus</taxon>
    </lineage>
</organism>
<protein>
    <submittedName>
        <fullName evidence="1">Uncharacterized protein</fullName>
    </submittedName>
</protein>
<dbReference type="GeneID" id="65558869"/>
<evidence type="ECO:0000313" key="3">
    <source>
        <dbReference type="Proteomes" id="UP000693941"/>
    </source>
</evidence>
<name>A0A8F5BSJ9_9CREN</name>
<reference evidence="1 4" key="1">
    <citation type="journal article" date="2021" name="Environ. Microbiol.">
        <title>New insights into the diversity and evolution of the archaeal mobilome from three complete genomes of Saccharolobus shibatae.</title>
        <authorList>
            <person name="Medvedeva S."/>
            <person name="Brandt D."/>
            <person name="Cvirkaite-Krupovic V."/>
            <person name="Liu Y."/>
            <person name="Severinov K."/>
            <person name="Ishino S."/>
            <person name="Ishino Y."/>
            <person name="Prangishvili D."/>
            <person name="Kalinowski J."/>
            <person name="Krupovic M."/>
        </authorList>
    </citation>
    <scope>NUCLEOTIDE SEQUENCE</scope>
    <source>
        <strain evidence="1">BEU9</strain>
        <strain evidence="2 4">S38A</strain>
    </source>
</reference>